<dbReference type="RefSeq" id="WP_187599716.1">
    <property type="nucleotide sequence ID" value="NZ_CP060714.1"/>
</dbReference>
<dbReference type="Proteomes" id="UP000515811">
    <property type="component" value="Chromosome"/>
</dbReference>
<name>A0A7G9RTK5_9BURK</name>
<dbReference type="KEGG" id="drg:H9K76_09065"/>
<proteinExistence type="predicted"/>
<gene>
    <name evidence="2" type="ORF">H9K76_09065</name>
</gene>
<dbReference type="PANTHER" id="PTHR23308">
    <property type="entry name" value="NUCLEAR INHIBITOR OF PROTEIN PHOSPHATASE-1"/>
    <property type="match status" value="1"/>
</dbReference>
<organism evidence="2 3">
    <name type="scientific">Diaphorobacter ruginosibacter</name>
    <dbReference type="NCBI Taxonomy" id="1715720"/>
    <lineage>
        <taxon>Bacteria</taxon>
        <taxon>Pseudomonadati</taxon>
        <taxon>Pseudomonadota</taxon>
        <taxon>Betaproteobacteria</taxon>
        <taxon>Burkholderiales</taxon>
        <taxon>Comamonadaceae</taxon>
        <taxon>Diaphorobacter</taxon>
    </lineage>
</organism>
<dbReference type="InterPro" id="IPR050923">
    <property type="entry name" value="Cell_Proc_Reg/RNA_Proc"/>
</dbReference>
<dbReference type="PROSITE" id="PS50006">
    <property type="entry name" value="FHA_DOMAIN"/>
    <property type="match status" value="1"/>
</dbReference>
<dbReference type="AlphaFoldDB" id="A0A7G9RTK5"/>
<dbReference type="CDD" id="cd00060">
    <property type="entry name" value="FHA"/>
    <property type="match status" value="1"/>
</dbReference>
<evidence type="ECO:0000313" key="2">
    <source>
        <dbReference type="EMBL" id="QNN58930.1"/>
    </source>
</evidence>
<sequence>MDGKQAMQPFELVIEPLDGGVVRETWIDEGLVTFGRAPDNQVVLDDRTISGRHGVLRARANVLVVEDCDSTNGVRVNGERVFRKTLFSGDVIKIGTHNIHVRVGSRNPRGFL</sequence>
<dbReference type="InterPro" id="IPR008984">
    <property type="entry name" value="SMAD_FHA_dom_sf"/>
</dbReference>
<protein>
    <submittedName>
        <fullName evidence="2">FHA domain-containing protein</fullName>
    </submittedName>
</protein>
<reference evidence="2 3" key="1">
    <citation type="submission" date="2020-08" db="EMBL/GenBank/DDBJ databases">
        <title>Genome sequence of Diaphorobacter ruginosibacter DSM 27467T.</title>
        <authorList>
            <person name="Hyun D.-W."/>
            <person name="Bae J.-W."/>
        </authorList>
    </citation>
    <scope>NUCLEOTIDE SEQUENCE [LARGE SCALE GENOMIC DNA]</scope>
    <source>
        <strain evidence="2 3">DSM 27467</strain>
    </source>
</reference>
<dbReference type="SMART" id="SM00240">
    <property type="entry name" value="FHA"/>
    <property type="match status" value="1"/>
</dbReference>
<dbReference type="Gene3D" id="2.60.200.20">
    <property type="match status" value="1"/>
</dbReference>
<keyword evidence="3" id="KW-1185">Reference proteome</keyword>
<dbReference type="SUPFAM" id="SSF49879">
    <property type="entry name" value="SMAD/FHA domain"/>
    <property type="match status" value="1"/>
</dbReference>
<dbReference type="InterPro" id="IPR000253">
    <property type="entry name" value="FHA_dom"/>
</dbReference>
<accession>A0A7G9RTK5</accession>
<dbReference type="Pfam" id="PF00498">
    <property type="entry name" value="FHA"/>
    <property type="match status" value="1"/>
</dbReference>
<dbReference type="EMBL" id="CP060714">
    <property type="protein sequence ID" value="QNN58930.1"/>
    <property type="molecule type" value="Genomic_DNA"/>
</dbReference>
<evidence type="ECO:0000259" key="1">
    <source>
        <dbReference type="PROSITE" id="PS50006"/>
    </source>
</evidence>
<evidence type="ECO:0000313" key="3">
    <source>
        <dbReference type="Proteomes" id="UP000515811"/>
    </source>
</evidence>
<feature type="domain" description="FHA" evidence="1">
    <location>
        <begin position="32"/>
        <end position="81"/>
    </location>
</feature>